<dbReference type="PANTHER" id="PTHR24304:SF2">
    <property type="entry name" value="24-HYDROXYCHOLESTEROL 7-ALPHA-HYDROXYLASE"/>
    <property type="match status" value="1"/>
</dbReference>
<keyword evidence="10" id="KW-1185">Reference proteome</keyword>
<dbReference type="GO" id="GO:0005506">
    <property type="term" value="F:iron ion binding"/>
    <property type="evidence" value="ECO:0007669"/>
    <property type="project" value="InterPro"/>
</dbReference>
<dbReference type="SUPFAM" id="SSF48264">
    <property type="entry name" value="Cytochrome P450"/>
    <property type="match status" value="1"/>
</dbReference>
<comment type="cofactor">
    <cofactor evidence="1 6">
        <name>heme</name>
        <dbReference type="ChEBI" id="CHEBI:30413"/>
    </cofactor>
</comment>
<dbReference type="CDD" id="cd11042">
    <property type="entry name" value="CYP51-like"/>
    <property type="match status" value="1"/>
</dbReference>
<dbReference type="InterPro" id="IPR001128">
    <property type="entry name" value="Cyt_P450"/>
</dbReference>
<dbReference type="PRINTS" id="PR00385">
    <property type="entry name" value="P450"/>
</dbReference>
<dbReference type="InterPro" id="IPR036396">
    <property type="entry name" value="Cyt_P450_sf"/>
</dbReference>
<evidence type="ECO:0000256" key="7">
    <source>
        <dbReference type="RuleBase" id="RU000461"/>
    </source>
</evidence>
<sequence>MGLFVEIQNQLVAATGLPAQKLYLYAALFLVTAIFLLLQRGQKQVNGKLPPHVPSPIPWFGNAVAYGIQPVKFLEKCREQYGDMFTFTMIGRKMTFALGPEGNHFLFNVKLAHATAEGAYDKLTVPVFGEGVVYDVENSIFMEQKKFVKDALTTTAFRTYIPIIRKEAQDFFKSWADQSDKFELFPEMAELTIRTASHCLMGKEIREQLHQQANVAQLYHHLDQGFQPINVFIRNLPLPNYWNRDKANKTMTELFLRILKNRRASGTENQHDVLESLMNSTYRDGSRMTDTDVAHMMIATLMAGQHTSSTTVSWILFELANNPHVIPELIKEQSEVLTGKPDTPISDLPDFDYDQLRKMPLLECVMKETLRLHPPIHTVMRLVVKDLEYKGYTIPAGHFICGSQAVSQMDPTRYPEPEKFDPWRHMGSEEGSGEWTINGVDIAQKSAKSHFLPFGAGRHRCIGEAFAYIQIKTIIATFLREFEHDLLKNDKGENIFPPMDFTSLIVMPQKPSYISYRRRK</sequence>
<evidence type="ECO:0000313" key="9">
    <source>
        <dbReference type="EMBL" id="KAJ3045165.1"/>
    </source>
</evidence>
<evidence type="ECO:0000256" key="3">
    <source>
        <dbReference type="ARBA" id="ARBA00022617"/>
    </source>
</evidence>
<keyword evidence="7" id="KW-0503">Monooxygenase</keyword>
<keyword evidence="8" id="KW-0472">Membrane</keyword>
<dbReference type="Pfam" id="PF00067">
    <property type="entry name" value="p450"/>
    <property type="match status" value="1"/>
</dbReference>
<dbReference type="InterPro" id="IPR050529">
    <property type="entry name" value="CYP450_sterol_14alpha_dmase"/>
</dbReference>
<keyword evidence="5 6" id="KW-0408">Iron</keyword>
<evidence type="ECO:0000256" key="6">
    <source>
        <dbReference type="PIRSR" id="PIRSR602403-1"/>
    </source>
</evidence>
<evidence type="ECO:0000256" key="1">
    <source>
        <dbReference type="ARBA" id="ARBA00001971"/>
    </source>
</evidence>
<dbReference type="PRINTS" id="PR00465">
    <property type="entry name" value="EP450IV"/>
</dbReference>
<dbReference type="GO" id="GO:0016705">
    <property type="term" value="F:oxidoreductase activity, acting on paired donors, with incorporation or reduction of molecular oxygen"/>
    <property type="evidence" value="ECO:0007669"/>
    <property type="project" value="InterPro"/>
</dbReference>
<dbReference type="GO" id="GO:0004497">
    <property type="term" value="F:monooxygenase activity"/>
    <property type="evidence" value="ECO:0007669"/>
    <property type="project" value="UniProtKB-KW"/>
</dbReference>
<evidence type="ECO:0000256" key="5">
    <source>
        <dbReference type="ARBA" id="ARBA00023004"/>
    </source>
</evidence>
<keyword evidence="8" id="KW-1133">Transmembrane helix</keyword>
<dbReference type="PROSITE" id="PS00086">
    <property type="entry name" value="CYTOCHROME_P450"/>
    <property type="match status" value="1"/>
</dbReference>
<evidence type="ECO:0000256" key="4">
    <source>
        <dbReference type="ARBA" id="ARBA00022723"/>
    </source>
</evidence>
<keyword evidence="4 6" id="KW-0479">Metal-binding</keyword>
<proteinExistence type="inferred from homology"/>
<evidence type="ECO:0000256" key="2">
    <source>
        <dbReference type="ARBA" id="ARBA00010617"/>
    </source>
</evidence>
<dbReference type="Gene3D" id="1.10.630.10">
    <property type="entry name" value="Cytochrome P450"/>
    <property type="match status" value="1"/>
</dbReference>
<evidence type="ECO:0000313" key="10">
    <source>
        <dbReference type="Proteomes" id="UP001212841"/>
    </source>
</evidence>
<organism evidence="9 10">
    <name type="scientific">Rhizophlyctis rosea</name>
    <dbReference type="NCBI Taxonomy" id="64517"/>
    <lineage>
        <taxon>Eukaryota</taxon>
        <taxon>Fungi</taxon>
        <taxon>Fungi incertae sedis</taxon>
        <taxon>Chytridiomycota</taxon>
        <taxon>Chytridiomycota incertae sedis</taxon>
        <taxon>Chytridiomycetes</taxon>
        <taxon>Rhizophlyctidales</taxon>
        <taxon>Rhizophlyctidaceae</taxon>
        <taxon>Rhizophlyctis</taxon>
    </lineage>
</organism>
<feature type="binding site" description="axial binding residue" evidence="6">
    <location>
        <position position="461"/>
    </location>
    <ligand>
        <name>heme</name>
        <dbReference type="ChEBI" id="CHEBI:30413"/>
    </ligand>
    <ligandPart>
        <name>Fe</name>
        <dbReference type="ChEBI" id="CHEBI:18248"/>
    </ligandPart>
</feature>
<keyword evidence="7" id="KW-0560">Oxidoreductase</keyword>
<dbReference type="EMBL" id="JADGJD010001246">
    <property type="protein sequence ID" value="KAJ3045165.1"/>
    <property type="molecule type" value="Genomic_DNA"/>
</dbReference>
<dbReference type="AlphaFoldDB" id="A0AAD5X0W4"/>
<reference evidence="9" key="1">
    <citation type="submission" date="2020-05" db="EMBL/GenBank/DDBJ databases">
        <title>Phylogenomic resolution of chytrid fungi.</title>
        <authorList>
            <person name="Stajich J.E."/>
            <person name="Amses K."/>
            <person name="Simmons R."/>
            <person name="Seto K."/>
            <person name="Myers J."/>
            <person name="Bonds A."/>
            <person name="Quandt C.A."/>
            <person name="Barry K."/>
            <person name="Liu P."/>
            <person name="Grigoriev I."/>
            <person name="Longcore J.E."/>
            <person name="James T.Y."/>
        </authorList>
    </citation>
    <scope>NUCLEOTIDE SEQUENCE</scope>
    <source>
        <strain evidence="9">JEL0318</strain>
    </source>
</reference>
<dbReference type="PANTHER" id="PTHR24304">
    <property type="entry name" value="CYTOCHROME P450 FAMILY 7"/>
    <property type="match status" value="1"/>
</dbReference>
<comment type="similarity">
    <text evidence="2 7">Belongs to the cytochrome P450 family.</text>
</comment>
<gene>
    <name evidence="9" type="primary">ERG11_1</name>
    <name evidence="9" type="ORF">HK097_001270</name>
</gene>
<dbReference type="Proteomes" id="UP001212841">
    <property type="component" value="Unassembled WGS sequence"/>
</dbReference>
<feature type="transmembrane region" description="Helical" evidence="8">
    <location>
        <begin position="22"/>
        <end position="38"/>
    </location>
</feature>
<accession>A0AAD5X0W4</accession>
<keyword evidence="3 6" id="KW-0349">Heme</keyword>
<dbReference type="InterPro" id="IPR017972">
    <property type="entry name" value="Cyt_P450_CS"/>
</dbReference>
<comment type="caution">
    <text evidence="9">The sequence shown here is derived from an EMBL/GenBank/DDBJ whole genome shotgun (WGS) entry which is preliminary data.</text>
</comment>
<name>A0AAD5X0W4_9FUNG</name>
<evidence type="ECO:0000256" key="8">
    <source>
        <dbReference type="SAM" id="Phobius"/>
    </source>
</evidence>
<keyword evidence="8" id="KW-0812">Transmembrane</keyword>
<dbReference type="GO" id="GO:0020037">
    <property type="term" value="F:heme binding"/>
    <property type="evidence" value="ECO:0007669"/>
    <property type="project" value="InterPro"/>
</dbReference>
<dbReference type="InterPro" id="IPR002403">
    <property type="entry name" value="Cyt_P450_E_grp-IV"/>
</dbReference>
<protein>
    <submittedName>
        <fullName evidence="9">Lanosterol 14-alpha-demethylase</fullName>
    </submittedName>
</protein>